<dbReference type="AlphaFoldDB" id="A0A437MD21"/>
<dbReference type="Gene3D" id="3.50.50.60">
    <property type="entry name" value="FAD/NAD(P)-binding domain"/>
    <property type="match status" value="1"/>
</dbReference>
<dbReference type="InterPro" id="IPR002938">
    <property type="entry name" value="FAD-bd"/>
</dbReference>
<organism evidence="4 5">
    <name type="scientific">Rhodovarius crocodyli</name>
    <dbReference type="NCBI Taxonomy" id="1979269"/>
    <lineage>
        <taxon>Bacteria</taxon>
        <taxon>Pseudomonadati</taxon>
        <taxon>Pseudomonadota</taxon>
        <taxon>Alphaproteobacteria</taxon>
        <taxon>Acetobacterales</taxon>
        <taxon>Roseomonadaceae</taxon>
        <taxon>Rhodovarius</taxon>
    </lineage>
</organism>
<dbReference type="Gene3D" id="3.30.9.30">
    <property type="match status" value="1"/>
</dbReference>
<keyword evidence="2" id="KW-0503">Monooxygenase</keyword>
<keyword evidence="5" id="KW-1185">Reference proteome</keyword>
<evidence type="ECO:0000256" key="1">
    <source>
        <dbReference type="ARBA" id="ARBA00023002"/>
    </source>
</evidence>
<dbReference type="InterPro" id="IPR036188">
    <property type="entry name" value="FAD/NAD-bd_sf"/>
</dbReference>
<evidence type="ECO:0000259" key="3">
    <source>
        <dbReference type="Pfam" id="PF01494"/>
    </source>
</evidence>
<dbReference type="InterPro" id="IPR050493">
    <property type="entry name" value="FAD-dep_Monooxygenase_BioMet"/>
</dbReference>
<evidence type="ECO:0000256" key="2">
    <source>
        <dbReference type="ARBA" id="ARBA00023033"/>
    </source>
</evidence>
<gene>
    <name evidence="4" type="ORF">EOD42_15120</name>
</gene>
<reference evidence="4 5" key="1">
    <citation type="submission" date="2019-01" db="EMBL/GenBank/DDBJ databases">
        <authorList>
            <person name="Chen W.-M."/>
        </authorList>
    </citation>
    <scope>NUCLEOTIDE SEQUENCE [LARGE SCALE GENOMIC DNA]</scope>
    <source>
        <strain evidence="4 5">CCP-6</strain>
    </source>
</reference>
<dbReference type="NCBIfam" id="NF005720">
    <property type="entry name" value="PRK07538.1"/>
    <property type="match status" value="1"/>
</dbReference>
<sequence length="411" mass="45275">MRVIIIGGGIGGLTAALSLHAAGIDVEVFEAVREIRPLGVGINVLPHAVRELTELGLAPLLAETGIATQELRYITAHGQEIWREPRGLAAGYHWPQYSIHRGRLHMLLLVEARARLGAWRVHTGCRLERVEHDAHGVTAYFADGLVARADVLVGADGIHSAVRAQRLPDEGAPRWKGAVLWRATSVAPPFLGGATMIQCGHHDLKFVCYPIANHQDGTQLINWIAERVLPADTAWNREDWNRQGRLEDVIPHYRDWVWPWLDVPALMARAEAVYEFPMVDRDPLPSWNEGRVTLLGDAAHPMYPIGSNGASQAILDARVLAMHLGRCQGDWAAGLAAYDAARRPPTATLTLANRALGPDVILERVHERAPDGFTDLEAVISRQELAETANHYKKLAGFDPALLNERESFTP</sequence>
<dbReference type="EMBL" id="SACL01000005">
    <property type="protein sequence ID" value="RVT95540.1"/>
    <property type="molecule type" value="Genomic_DNA"/>
</dbReference>
<keyword evidence="1" id="KW-0560">Oxidoreductase</keyword>
<dbReference type="RefSeq" id="WP_127788399.1">
    <property type="nucleotide sequence ID" value="NZ_SACL01000005.1"/>
</dbReference>
<dbReference type="Proteomes" id="UP000282957">
    <property type="component" value="Unassembled WGS sequence"/>
</dbReference>
<proteinExistence type="predicted"/>
<dbReference type="Pfam" id="PF01494">
    <property type="entry name" value="FAD_binding_3"/>
    <property type="match status" value="1"/>
</dbReference>
<dbReference type="SUPFAM" id="SSF51905">
    <property type="entry name" value="FAD/NAD(P)-binding domain"/>
    <property type="match status" value="1"/>
</dbReference>
<feature type="domain" description="FAD-binding" evidence="3">
    <location>
        <begin position="2"/>
        <end position="345"/>
    </location>
</feature>
<accession>A0A437MD21</accession>
<dbReference type="OrthoDB" id="4230779at2"/>
<comment type="caution">
    <text evidence="4">The sequence shown here is derived from an EMBL/GenBank/DDBJ whole genome shotgun (WGS) entry which is preliminary data.</text>
</comment>
<protein>
    <submittedName>
        <fullName evidence="4">Flavin-dependent oxidoreductase</fullName>
    </submittedName>
</protein>
<dbReference type="PANTHER" id="PTHR13789:SF268">
    <property type="entry name" value="5-METHYLPHENAZINE-1-CARBOXYLATE 1-MONOOXYGENASE"/>
    <property type="match status" value="1"/>
</dbReference>
<dbReference type="GO" id="GO:0004497">
    <property type="term" value="F:monooxygenase activity"/>
    <property type="evidence" value="ECO:0007669"/>
    <property type="project" value="UniProtKB-KW"/>
</dbReference>
<dbReference type="SUPFAM" id="SSF54373">
    <property type="entry name" value="FAD-linked reductases, C-terminal domain"/>
    <property type="match status" value="1"/>
</dbReference>
<dbReference type="PANTHER" id="PTHR13789">
    <property type="entry name" value="MONOOXYGENASE"/>
    <property type="match status" value="1"/>
</dbReference>
<evidence type="ECO:0000313" key="5">
    <source>
        <dbReference type="Proteomes" id="UP000282957"/>
    </source>
</evidence>
<dbReference type="PRINTS" id="PR00420">
    <property type="entry name" value="RNGMNOXGNASE"/>
</dbReference>
<evidence type="ECO:0000313" key="4">
    <source>
        <dbReference type="EMBL" id="RVT95540.1"/>
    </source>
</evidence>
<dbReference type="GO" id="GO:0071949">
    <property type="term" value="F:FAD binding"/>
    <property type="evidence" value="ECO:0007669"/>
    <property type="project" value="InterPro"/>
</dbReference>
<name>A0A437MD21_9PROT</name>